<proteinExistence type="predicted"/>
<evidence type="ECO:0000313" key="2">
    <source>
        <dbReference type="Proteomes" id="UP000403266"/>
    </source>
</evidence>
<dbReference type="RefSeq" id="WP_152716637.1">
    <property type="nucleotide sequence ID" value="NZ_VOSJ01000287.1"/>
</dbReference>
<dbReference type="EMBL" id="VOSK01000265">
    <property type="protein sequence ID" value="MPR29757.1"/>
    <property type="molecule type" value="Genomic_DNA"/>
</dbReference>
<evidence type="ECO:0000313" key="1">
    <source>
        <dbReference type="EMBL" id="MPR29757.1"/>
    </source>
</evidence>
<keyword evidence="2" id="KW-1185">Reference proteome</keyword>
<name>A0A5N7MRZ0_9HYPH</name>
<organism evidence="1 2">
    <name type="scientific">Microvirga tunisiensis</name>
    <dbReference type="NCBI Taxonomy" id="2108360"/>
    <lineage>
        <taxon>Bacteria</taxon>
        <taxon>Pseudomonadati</taxon>
        <taxon>Pseudomonadota</taxon>
        <taxon>Alphaproteobacteria</taxon>
        <taxon>Hyphomicrobiales</taxon>
        <taxon>Methylobacteriaceae</taxon>
        <taxon>Microvirga</taxon>
    </lineage>
</organism>
<dbReference type="AlphaFoldDB" id="A0A5N7MRZ0"/>
<dbReference type="Proteomes" id="UP000403266">
    <property type="component" value="Unassembled WGS sequence"/>
</dbReference>
<accession>A0A5N7MRZ0</accession>
<sequence length="71" mass="7679">MAAQQPMAKIPAYEAAKMMKVSTELQAKEATMAPRVQQLVDALNKQVDSLGGPMIQWAIQPLKTAQPKLGS</sequence>
<comment type="caution">
    <text evidence="1">The sequence shown here is derived from an EMBL/GenBank/DDBJ whole genome shotgun (WGS) entry which is preliminary data.</text>
</comment>
<reference evidence="1 2" key="1">
    <citation type="journal article" date="2019" name="Syst. Appl. Microbiol.">
        <title>Microvirga tunisiensis sp. nov., a root nodule symbiotic bacterium isolated from Lupinus micranthus and L. luteus grown in Northern Tunisia.</title>
        <authorList>
            <person name="Msaddak A."/>
            <person name="Rejili M."/>
            <person name="Duran D."/>
            <person name="Mars M."/>
            <person name="Palacios J.M."/>
            <person name="Ruiz-Argueso T."/>
            <person name="Rey L."/>
            <person name="Imperial J."/>
        </authorList>
    </citation>
    <scope>NUCLEOTIDE SEQUENCE [LARGE SCALE GENOMIC DNA]</scope>
    <source>
        <strain evidence="1 2">Lmie10</strain>
    </source>
</reference>
<gene>
    <name evidence="1" type="ORF">FS320_32955</name>
</gene>
<protein>
    <submittedName>
        <fullName evidence="1">Uncharacterized protein</fullName>
    </submittedName>
</protein>